<dbReference type="AlphaFoldDB" id="A0AA88HM71"/>
<organism evidence="2 3">
    <name type="scientific">Artemia franciscana</name>
    <name type="common">Brine shrimp</name>
    <name type="synonym">Artemia sanfranciscana</name>
    <dbReference type="NCBI Taxonomy" id="6661"/>
    <lineage>
        <taxon>Eukaryota</taxon>
        <taxon>Metazoa</taxon>
        <taxon>Ecdysozoa</taxon>
        <taxon>Arthropoda</taxon>
        <taxon>Crustacea</taxon>
        <taxon>Branchiopoda</taxon>
        <taxon>Anostraca</taxon>
        <taxon>Artemiidae</taxon>
        <taxon>Artemia</taxon>
    </lineage>
</organism>
<evidence type="ECO:0000313" key="2">
    <source>
        <dbReference type="EMBL" id="KAK2714355.1"/>
    </source>
</evidence>
<gene>
    <name evidence="2" type="ORF">QYM36_008804</name>
</gene>
<reference evidence="2" key="1">
    <citation type="submission" date="2023-07" db="EMBL/GenBank/DDBJ databases">
        <title>Chromosome-level genome assembly of Artemia franciscana.</title>
        <authorList>
            <person name="Jo E."/>
        </authorList>
    </citation>
    <scope>NUCLEOTIDE SEQUENCE</scope>
    <source>
        <tissue evidence="2">Whole body</tissue>
    </source>
</reference>
<protein>
    <submittedName>
        <fullName evidence="2">Uncharacterized protein</fullName>
    </submittedName>
</protein>
<sequence>MLKLIDLESDLECTSSSDGESLLETSSSTQSHERQNIPACTSLGISTLLSESDSQEVDSNNDGIACNELGKKYLHLKERGIEEEATTFIYVITSVRF</sequence>
<name>A0AA88HM71_ARTSF</name>
<dbReference type="Proteomes" id="UP001187531">
    <property type="component" value="Unassembled WGS sequence"/>
</dbReference>
<dbReference type="EMBL" id="JAVRJZ010000013">
    <property type="protein sequence ID" value="KAK2714355.1"/>
    <property type="molecule type" value="Genomic_DNA"/>
</dbReference>
<proteinExistence type="predicted"/>
<comment type="caution">
    <text evidence="2">The sequence shown here is derived from an EMBL/GenBank/DDBJ whole genome shotgun (WGS) entry which is preliminary data.</text>
</comment>
<evidence type="ECO:0000256" key="1">
    <source>
        <dbReference type="SAM" id="MobiDB-lite"/>
    </source>
</evidence>
<feature type="compositionally biased region" description="Low complexity" evidence="1">
    <location>
        <begin position="14"/>
        <end position="30"/>
    </location>
</feature>
<accession>A0AA88HM71</accession>
<feature type="region of interest" description="Disordered" evidence="1">
    <location>
        <begin position="13"/>
        <end position="37"/>
    </location>
</feature>
<keyword evidence="3" id="KW-1185">Reference proteome</keyword>
<evidence type="ECO:0000313" key="3">
    <source>
        <dbReference type="Proteomes" id="UP001187531"/>
    </source>
</evidence>